<dbReference type="CDD" id="cd22771">
    <property type="entry name" value="OTU_plant_OTU7-like"/>
    <property type="match status" value="1"/>
</dbReference>
<accession>A0AAE1YA68</accession>
<dbReference type="Gene3D" id="3.90.70.80">
    <property type="match status" value="1"/>
</dbReference>
<feature type="region of interest" description="Disordered" evidence="2">
    <location>
        <begin position="1"/>
        <end position="28"/>
    </location>
</feature>
<dbReference type="AlphaFoldDB" id="A0AAE1YA68"/>
<feature type="domain" description="OTU" evidence="3">
    <location>
        <begin position="41"/>
        <end position="165"/>
    </location>
</feature>
<evidence type="ECO:0000313" key="5">
    <source>
        <dbReference type="Proteomes" id="UP001293254"/>
    </source>
</evidence>
<dbReference type="InterPro" id="IPR004027">
    <property type="entry name" value="SEC_C_motif"/>
</dbReference>
<proteinExistence type="inferred from homology"/>
<evidence type="ECO:0000313" key="4">
    <source>
        <dbReference type="EMBL" id="KAK4426382.1"/>
    </source>
</evidence>
<keyword evidence="5" id="KW-1185">Reference proteome</keyword>
<comment type="similarity">
    <text evidence="1">Belongs to the peptidase C85 family.</text>
</comment>
<dbReference type="InterPro" id="IPR003323">
    <property type="entry name" value="OTU_dom"/>
</dbReference>
<dbReference type="GO" id="GO:0016579">
    <property type="term" value="P:protein deubiquitination"/>
    <property type="evidence" value="ECO:0007669"/>
    <property type="project" value="TreeGrafter"/>
</dbReference>
<dbReference type="SUPFAM" id="SSF103642">
    <property type="entry name" value="Sec-C motif"/>
    <property type="match status" value="1"/>
</dbReference>
<dbReference type="Pfam" id="PF02338">
    <property type="entry name" value="OTU"/>
    <property type="match status" value="1"/>
</dbReference>
<name>A0AAE1YA68_9LAMI</name>
<dbReference type="SUPFAM" id="SSF54001">
    <property type="entry name" value="Cysteine proteinases"/>
    <property type="match status" value="1"/>
</dbReference>
<evidence type="ECO:0000256" key="2">
    <source>
        <dbReference type="SAM" id="MobiDB-lite"/>
    </source>
</evidence>
<feature type="compositionally biased region" description="Low complexity" evidence="2">
    <location>
        <begin position="324"/>
        <end position="334"/>
    </location>
</feature>
<dbReference type="Gene3D" id="3.10.450.50">
    <property type="match status" value="1"/>
</dbReference>
<dbReference type="InterPro" id="IPR050704">
    <property type="entry name" value="Peptidase_C85-like"/>
</dbReference>
<dbReference type="Pfam" id="PF02810">
    <property type="entry name" value="SEC-C"/>
    <property type="match status" value="1"/>
</dbReference>
<reference evidence="4" key="1">
    <citation type="submission" date="2020-06" db="EMBL/GenBank/DDBJ databases">
        <authorList>
            <person name="Li T."/>
            <person name="Hu X."/>
            <person name="Zhang T."/>
            <person name="Song X."/>
            <person name="Zhang H."/>
            <person name="Dai N."/>
            <person name="Sheng W."/>
            <person name="Hou X."/>
            <person name="Wei L."/>
        </authorList>
    </citation>
    <scope>NUCLEOTIDE SEQUENCE</scope>
    <source>
        <strain evidence="4">3651</strain>
        <tissue evidence="4">Leaf</tissue>
    </source>
</reference>
<sequence length="398" mass="44319">MAKAKHQKPKPSKEPKQPHIKRRGKQADTSDFRAQLDVLGLKIIEVTADGNCFFRALADQLEGNEDEHEKYRNMVVRFIKNNREMFEPFVEDEIPFDEYCRSMGEDGTWAGNMELQAASLVTRSNICIHRHMSPRWYIQNFDKHEARMIHLSYHDGEHYNSVRAKEDTCCGPARPIVIKGDAEVSAKSNQPKGAAVNSKEEGGGYAVHEESIKMVKLGSGCEDARKVEQVLKEVGGDVDAAIEALVAGQGCVDQIVAGDEFLDSVKVPYDEHQDENSEQLKLKDEDETCKDNNRTDSKSSNQPDEKKIPRNKACPCGSKKKYKSCCGSVSGKSSARVPVNQTVDYGKSRKERKQSRKIGSTVASSIQSDGGPPDMAKFGLSPWSESSFIAEKINQQTD</sequence>
<dbReference type="InterPro" id="IPR038765">
    <property type="entry name" value="Papain-like_cys_pep_sf"/>
</dbReference>
<feature type="region of interest" description="Disordered" evidence="2">
    <location>
        <begin position="183"/>
        <end position="202"/>
    </location>
</feature>
<feature type="compositionally biased region" description="Basic residues" evidence="2">
    <location>
        <begin position="1"/>
        <end position="10"/>
    </location>
</feature>
<comment type="caution">
    <text evidence="4">The sequence shown here is derived from an EMBL/GenBank/DDBJ whole genome shotgun (WGS) entry which is preliminary data.</text>
</comment>
<gene>
    <name evidence="4" type="ORF">Salat_1406800</name>
</gene>
<dbReference type="Proteomes" id="UP001293254">
    <property type="component" value="Unassembled WGS sequence"/>
</dbReference>
<dbReference type="PANTHER" id="PTHR12419:SF7">
    <property type="entry name" value="OTU DOMAIN-CONTAINING PROTEIN 3"/>
    <property type="match status" value="1"/>
</dbReference>
<organism evidence="4 5">
    <name type="scientific">Sesamum alatum</name>
    <dbReference type="NCBI Taxonomy" id="300844"/>
    <lineage>
        <taxon>Eukaryota</taxon>
        <taxon>Viridiplantae</taxon>
        <taxon>Streptophyta</taxon>
        <taxon>Embryophyta</taxon>
        <taxon>Tracheophyta</taxon>
        <taxon>Spermatophyta</taxon>
        <taxon>Magnoliopsida</taxon>
        <taxon>eudicotyledons</taxon>
        <taxon>Gunneridae</taxon>
        <taxon>Pentapetalae</taxon>
        <taxon>asterids</taxon>
        <taxon>lamiids</taxon>
        <taxon>Lamiales</taxon>
        <taxon>Pedaliaceae</taxon>
        <taxon>Sesamum</taxon>
    </lineage>
</organism>
<dbReference type="PANTHER" id="PTHR12419">
    <property type="entry name" value="OTU DOMAIN CONTAINING PROTEIN"/>
    <property type="match status" value="1"/>
</dbReference>
<feature type="region of interest" description="Disordered" evidence="2">
    <location>
        <begin position="270"/>
        <end position="383"/>
    </location>
</feature>
<dbReference type="PROSITE" id="PS50802">
    <property type="entry name" value="OTU"/>
    <property type="match status" value="1"/>
</dbReference>
<evidence type="ECO:0000259" key="3">
    <source>
        <dbReference type="PROSITE" id="PS50802"/>
    </source>
</evidence>
<dbReference type="EMBL" id="JACGWO010000005">
    <property type="protein sequence ID" value="KAK4426382.1"/>
    <property type="molecule type" value="Genomic_DNA"/>
</dbReference>
<feature type="compositionally biased region" description="Basic and acidic residues" evidence="2">
    <location>
        <begin position="270"/>
        <end position="308"/>
    </location>
</feature>
<dbReference type="CDD" id="cd14279">
    <property type="entry name" value="CUE"/>
    <property type="match status" value="1"/>
</dbReference>
<reference evidence="4" key="2">
    <citation type="journal article" date="2024" name="Plant">
        <title>Genomic evolution and insights into agronomic trait innovations of Sesamum species.</title>
        <authorList>
            <person name="Miao H."/>
            <person name="Wang L."/>
            <person name="Qu L."/>
            <person name="Liu H."/>
            <person name="Sun Y."/>
            <person name="Le M."/>
            <person name="Wang Q."/>
            <person name="Wei S."/>
            <person name="Zheng Y."/>
            <person name="Lin W."/>
            <person name="Duan Y."/>
            <person name="Cao H."/>
            <person name="Xiong S."/>
            <person name="Wang X."/>
            <person name="Wei L."/>
            <person name="Li C."/>
            <person name="Ma Q."/>
            <person name="Ju M."/>
            <person name="Zhao R."/>
            <person name="Li G."/>
            <person name="Mu C."/>
            <person name="Tian Q."/>
            <person name="Mei H."/>
            <person name="Zhang T."/>
            <person name="Gao T."/>
            <person name="Zhang H."/>
        </authorList>
    </citation>
    <scope>NUCLEOTIDE SEQUENCE</scope>
    <source>
        <strain evidence="4">3651</strain>
    </source>
</reference>
<evidence type="ECO:0000256" key="1">
    <source>
        <dbReference type="ARBA" id="ARBA00010407"/>
    </source>
</evidence>
<dbReference type="FunFam" id="3.90.70.80:FF:000009">
    <property type="entry name" value="OTU domain-containing protein 3"/>
    <property type="match status" value="1"/>
</dbReference>
<dbReference type="GO" id="GO:0004843">
    <property type="term" value="F:cysteine-type deubiquitinase activity"/>
    <property type="evidence" value="ECO:0007669"/>
    <property type="project" value="TreeGrafter"/>
</dbReference>
<feature type="compositionally biased region" description="Polar residues" evidence="2">
    <location>
        <begin position="357"/>
        <end position="368"/>
    </location>
</feature>
<protein>
    <submittedName>
        <fullName evidence="4">OVARIAN TUMOR DOMAIN-containing deubiquitinating enzyme 7</fullName>
    </submittedName>
</protein>